<dbReference type="OrthoDB" id="766298at2"/>
<accession>A0A6N8HFK2</accession>
<feature type="signal peptide" evidence="1">
    <location>
        <begin position="1"/>
        <end position="19"/>
    </location>
</feature>
<dbReference type="PROSITE" id="PS51257">
    <property type="entry name" value="PROKAR_LIPOPROTEIN"/>
    <property type="match status" value="1"/>
</dbReference>
<sequence>MKKYLIFLSLMFLVSCNFAPGSYPYAEIYTIEVGYNNLIQAVEEFKRTHPEYIVPDSVGLYDGKSDRPDDHWYHIYFYNKTQNKILYTWVRTSDEGCSFAFVAVNDGLKLGNWKYINKDFSSKENRLEKQYFETEILNYIRQSLYN</sequence>
<evidence type="ECO:0000313" key="2">
    <source>
        <dbReference type="EMBL" id="MUV04504.1"/>
    </source>
</evidence>
<evidence type="ECO:0000256" key="1">
    <source>
        <dbReference type="SAM" id="SignalP"/>
    </source>
</evidence>
<name>A0A6N8HFK2_9FLAO</name>
<dbReference type="AlphaFoldDB" id="A0A6N8HFK2"/>
<keyword evidence="3" id="KW-1185">Reference proteome</keyword>
<comment type="caution">
    <text evidence="2">The sequence shown here is derived from an EMBL/GenBank/DDBJ whole genome shotgun (WGS) entry which is preliminary data.</text>
</comment>
<reference evidence="2 3" key="1">
    <citation type="submission" date="2019-12" db="EMBL/GenBank/DDBJ databases">
        <authorList>
            <person name="Sun J.-Q."/>
        </authorList>
    </citation>
    <scope>NUCLEOTIDE SEQUENCE [LARGE SCALE GENOMIC DNA]</scope>
    <source>
        <strain evidence="2 3">JCM 17928</strain>
    </source>
</reference>
<dbReference type="Proteomes" id="UP000433945">
    <property type="component" value="Unassembled WGS sequence"/>
</dbReference>
<evidence type="ECO:0008006" key="4">
    <source>
        <dbReference type="Google" id="ProtNLM"/>
    </source>
</evidence>
<organism evidence="2 3">
    <name type="scientific">Flavobacterium rakeshii</name>
    <dbReference type="NCBI Taxonomy" id="1038845"/>
    <lineage>
        <taxon>Bacteria</taxon>
        <taxon>Pseudomonadati</taxon>
        <taxon>Bacteroidota</taxon>
        <taxon>Flavobacteriia</taxon>
        <taxon>Flavobacteriales</taxon>
        <taxon>Flavobacteriaceae</taxon>
        <taxon>Flavobacterium</taxon>
    </lineage>
</organism>
<feature type="chain" id="PRO_5026761897" description="Lipoprotein" evidence="1">
    <location>
        <begin position="20"/>
        <end position="146"/>
    </location>
</feature>
<dbReference type="RefSeq" id="WP_157483702.1">
    <property type="nucleotide sequence ID" value="NZ_JAZDQD010000018.1"/>
</dbReference>
<gene>
    <name evidence="2" type="ORF">GN157_12365</name>
</gene>
<protein>
    <recommendedName>
        <fullName evidence="4">Lipoprotein</fullName>
    </recommendedName>
</protein>
<dbReference type="EMBL" id="WOWP01000049">
    <property type="protein sequence ID" value="MUV04504.1"/>
    <property type="molecule type" value="Genomic_DNA"/>
</dbReference>
<evidence type="ECO:0000313" key="3">
    <source>
        <dbReference type="Proteomes" id="UP000433945"/>
    </source>
</evidence>
<proteinExistence type="predicted"/>
<keyword evidence="1" id="KW-0732">Signal</keyword>